<dbReference type="InterPro" id="IPR016024">
    <property type="entry name" value="ARM-type_fold"/>
</dbReference>
<feature type="domain" description="TORTIFOLIA1/SINE1-2 N-terminal" evidence="2">
    <location>
        <begin position="5"/>
        <end position="277"/>
    </location>
</feature>
<organism evidence="3 4">
    <name type="scientific">Manihot esculenta</name>
    <name type="common">Cassava</name>
    <name type="synonym">Jatropha manihot</name>
    <dbReference type="NCBI Taxonomy" id="3983"/>
    <lineage>
        <taxon>Eukaryota</taxon>
        <taxon>Viridiplantae</taxon>
        <taxon>Streptophyta</taxon>
        <taxon>Embryophyta</taxon>
        <taxon>Tracheophyta</taxon>
        <taxon>Spermatophyta</taxon>
        <taxon>Magnoliopsida</taxon>
        <taxon>eudicotyledons</taxon>
        <taxon>Gunneridae</taxon>
        <taxon>Pentapetalae</taxon>
        <taxon>rosids</taxon>
        <taxon>fabids</taxon>
        <taxon>Malpighiales</taxon>
        <taxon>Euphorbiaceae</taxon>
        <taxon>Crotonoideae</taxon>
        <taxon>Manihoteae</taxon>
        <taxon>Manihot</taxon>
    </lineage>
</organism>
<gene>
    <name evidence="3" type="ORF">MANES_06G099400v8</name>
</gene>
<dbReference type="STRING" id="3983.A0A2C9VPI7"/>
<dbReference type="OMA" id="NNCCLLP"/>
<dbReference type="Gramene" id="Manes.06G099400.1.v8.1">
    <property type="protein sequence ID" value="Manes.06G099400.1.v8.1.CDS"/>
    <property type="gene ID" value="Manes.06G099400.v8.1"/>
</dbReference>
<reference evidence="4" key="1">
    <citation type="journal article" date="2016" name="Nat. Biotechnol.">
        <title>Sequencing wild and cultivated cassava and related species reveals extensive interspecific hybridization and genetic diversity.</title>
        <authorList>
            <person name="Bredeson J.V."/>
            <person name="Lyons J.B."/>
            <person name="Prochnik S.E."/>
            <person name="Wu G.A."/>
            <person name="Ha C.M."/>
            <person name="Edsinger-Gonzales E."/>
            <person name="Grimwood J."/>
            <person name="Schmutz J."/>
            <person name="Rabbi I.Y."/>
            <person name="Egesi C."/>
            <person name="Nauluvula P."/>
            <person name="Lebot V."/>
            <person name="Ndunguru J."/>
            <person name="Mkamilo G."/>
            <person name="Bart R.S."/>
            <person name="Setter T.L."/>
            <person name="Gleadow R.M."/>
            <person name="Kulakow P."/>
            <person name="Ferguson M.E."/>
            <person name="Rounsley S."/>
            <person name="Rokhsar D.S."/>
        </authorList>
    </citation>
    <scope>NUCLEOTIDE SEQUENCE [LARGE SCALE GENOMIC DNA]</scope>
    <source>
        <strain evidence="4">cv. AM560-2</strain>
    </source>
</reference>
<dbReference type="GO" id="GO:0008017">
    <property type="term" value="F:microtubule binding"/>
    <property type="evidence" value="ECO:0000318"/>
    <property type="project" value="GO_Central"/>
</dbReference>
<name>A0A2C9VPI7_MANES</name>
<dbReference type="PANTHER" id="PTHR31355">
    <property type="entry name" value="MICROTUBULE-ASSOCIATED PROTEIN TORTIFOLIA1"/>
    <property type="match status" value="1"/>
</dbReference>
<keyword evidence="4" id="KW-1185">Reference proteome</keyword>
<dbReference type="Pfam" id="PF24714">
    <property type="entry name" value="TOR1L1_N"/>
    <property type="match status" value="1"/>
</dbReference>
<comment type="caution">
    <text evidence="3">The sequence shown here is derived from an EMBL/GenBank/DDBJ whole genome shotgun (WGS) entry which is preliminary data.</text>
</comment>
<proteinExistence type="predicted"/>
<protein>
    <recommendedName>
        <fullName evidence="2">TORTIFOLIA1/SINE1-2 N-terminal domain-containing protein</fullName>
    </recommendedName>
</protein>
<dbReference type="OrthoDB" id="1904066at2759"/>
<dbReference type="PANTHER" id="PTHR31355:SF8">
    <property type="entry name" value="TORTIFOLIA1-LIKE PROTEIN 3"/>
    <property type="match status" value="1"/>
</dbReference>
<dbReference type="InterPro" id="IPR011989">
    <property type="entry name" value="ARM-like"/>
</dbReference>
<dbReference type="FunFam" id="1.25.10.10:FF:000549">
    <property type="entry name" value="ARM repeat superfamily protein"/>
    <property type="match status" value="1"/>
</dbReference>
<evidence type="ECO:0000259" key="2">
    <source>
        <dbReference type="Pfam" id="PF24714"/>
    </source>
</evidence>
<dbReference type="InterPro" id="IPR033337">
    <property type="entry name" value="TORTIFOLIA1/SINE1-2"/>
</dbReference>
<dbReference type="Gene3D" id="1.25.10.10">
    <property type="entry name" value="Leucine-rich Repeat Variant"/>
    <property type="match status" value="1"/>
</dbReference>
<dbReference type="SUPFAM" id="SSF48371">
    <property type="entry name" value="ARM repeat"/>
    <property type="match status" value="1"/>
</dbReference>
<sequence length="607" mass="65990">MAQSFKLKVLTLITKLSDRDTYKLAATELESIAGTLDNSSLPTFISCLLSTDSTDKPLVRKQCLHLLSILSALHPNSLSPFLSRILSYIARRLRDPDSSIRSQCVATVSSLASKFNKQPFSSSFLKPLSELFFTEQELNAQIGSALCLAAAIDSAPDPEPGKLGRALLPKLERLLKSDRYKAKSAALVVMGSIIGVGGVRGYAGMGGLVKSLVGFLSSEDWATRKAAAEALGRLAVVERDAMAEFKSGCMKVFENRKFDKVKAAREVMNQMIEAWKQVPDVPEDVSPPPRSQVSSKGDASDGRYPPCSTSSCAAGSEAPQMRKKTSSSRTTLPDHSAVTTARRRDSLKIAEKKTGPSLFRKADCNRPLDWKVGVAIPNSNSSTGISGNDDAEAKMTKPGTKRTLLSKNSDDKILKFGGCKSGSRVVPCQEESPVSTVVASNNIENHHTNHKECEDLSLIRNQLVQIERQQSSLLDLLQRFIGTSQNGMCTLETRVHGLELALDEISHDLAVSSGRMTNSQRTTCCMLPGADFLKFWRKTESRYSTSRFSSTGTPSLAAIRHRADKNGNVGTRNLESYRLRLHGGGGLIVNPLAEIHESREVSEGAQL</sequence>
<feature type="region of interest" description="Disordered" evidence="1">
    <location>
        <begin position="278"/>
        <end position="353"/>
    </location>
</feature>
<accession>A0A2C9VPI7</accession>
<dbReference type="EMBL" id="CM004392">
    <property type="protein sequence ID" value="OAY47703.1"/>
    <property type="molecule type" value="Genomic_DNA"/>
</dbReference>
<dbReference type="Proteomes" id="UP000091857">
    <property type="component" value="Chromosome 6"/>
</dbReference>
<feature type="compositionally biased region" description="Basic and acidic residues" evidence="1">
    <location>
        <begin position="342"/>
        <end position="353"/>
    </location>
</feature>
<evidence type="ECO:0000313" key="3">
    <source>
        <dbReference type="EMBL" id="OAY47703.1"/>
    </source>
</evidence>
<feature type="compositionally biased region" description="Polar residues" evidence="1">
    <location>
        <begin position="327"/>
        <end position="339"/>
    </location>
</feature>
<evidence type="ECO:0000313" key="4">
    <source>
        <dbReference type="Proteomes" id="UP000091857"/>
    </source>
</evidence>
<dbReference type="GO" id="GO:0005874">
    <property type="term" value="C:microtubule"/>
    <property type="evidence" value="ECO:0007669"/>
    <property type="project" value="InterPro"/>
</dbReference>
<dbReference type="AlphaFoldDB" id="A0A2C9VPI7"/>
<evidence type="ECO:0000256" key="1">
    <source>
        <dbReference type="SAM" id="MobiDB-lite"/>
    </source>
</evidence>
<dbReference type="InterPro" id="IPR057600">
    <property type="entry name" value="TORTIFOLIA1/SINE1-2_N"/>
</dbReference>